<evidence type="ECO:0000313" key="2">
    <source>
        <dbReference type="Proteomes" id="UP000070054"/>
    </source>
</evidence>
<protein>
    <submittedName>
        <fullName evidence="1">Uncharacterized protein</fullName>
    </submittedName>
</protein>
<keyword evidence="2" id="KW-1185">Reference proteome</keyword>
<comment type="caution">
    <text evidence="1">The sequence shown here is derived from an EMBL/GenBank/DDBJ whole genome shotgun (WGS) entry which is preliminary data.</text>
</comment>
<proteinExistence type="predicted"/>
<organism evidence="1 2">
    <name type="scientific">Colletotrichum nymphaeae SA-01</name>
    <dbReference type="NCBI Taxonomy" id="1460502"/>
    <lineage>
        <taxon>Eukaryota</taxon>
        <taxon>Fungi</taxon>
        <taxon>Dikarya</taxon>
        <taxon>Ascomycota</taxon>
        <taxon>Pezizomycotina</taxon>
        <taxon>Sordariomycetes</taxon>
        <taxon>Hypocreomycetidae</taxon>
        <taxon>Glomerellales</taxon>
        <taxon>Glomerellaceae</taxon>
        <taxon>Colletotrichum</taxon>
        <taxon>Colletotrichum acutatum species complex</taxon>
    </lineage>
</organism>
<name>A0A135UY96_9PEZI</name>
<gene>
    <name evidence="1" type="ORF">CNYM01_00960</name>
</gene>
<evidence type="ECO:0000313" key="1">
    <source>
        <dbReference type="EMBL" id="KXH65383.1"/>
    </source>
</evidence>
<dbReference type="AlphaFoldDB" id="A0A135UY96"/>
<reference evidence="1 2" key="1">
    <citation type="submission" date="2014-02" db="EMBL/GenBank/DDBJ databases">
        <title>The genome sequence of Colletotrichum nymphaeae SA-01.</title>
        <authorList>
            <person name="Baroncelli R."/>
            <person name="Thon M.R."/>
        </authorList>
    </citation>
    <scope>NUCLEOTIDE SEQUENCE [LARGE SCALE GENOMIC DNA]</scope>
    <source>
        <strain evidence="1 2">SA-01</strain>
    </source>
</reference>
<dbReference type="EMBL" id="JEMN01000003">
    <property type="protein sequence ID" value="KXH65383.1"/>
    <property type="molecule type" value="Genomic_DNA"/>
</dbReference>
<accession>A0A135UY96</accession>
<sequence>MLTSKLFRFGASLGNWSNIFAISADIPLSVSGWLSGSLIALFQTGSGPRSEYEALAPVLPALKFPSNTDIRYTPNYLDDVDRVRNQCVMYMDEHELSSDAKVATTHAGRSTICTTDYDCASSTTTTGATTATFLSIRAPPMLTWTTSETTLNISCHRIKRVLHVSSRLNFVRTWSKLQRYRLASMQWMPTIAITASVAIVRVFLSLDMNPHKGVLSGVTTTRCSPTKWPETQVRYIKGVIFIVSATSGPLLPVILEHAHFYRLLCRVHPPERVIVTIEYVVVHQEQGFLLLVDCVAEGRSQGRVFCAVQSCLEKVPVAAEVADYLVELSTQELVRVSVEVPLPAASGRVFLKDLEEVGTLLRVLPASPSVLTE</sequence>
<dbReference type="Proteomes" id="UP000070054">
    <property type="component" value="Unassembled WGS sequence"/>
</dbReference>